<dbReference type="Proteomes" id="UP001212160">
    <property type="component" value="Unassembled WGS sequence"/>
</dbReference>
<organism evidence="35 41">
    <name type="scientific">Mediterraneibacter gnavus</name>
    <name type="common">Ruminococcus gnavus</name>
    <dbReference type="NCBI Taxonomy" id="33038"/>
    <lineage>
        <taxon>Bacteria</taxon>
        <taxon>Bacillati</taxon>
        <taxon>Bacillota</taxon>
        <taxon>Clostridia</taxon>
        <taxon>Lachnospirales</taxon>
        <taxon>Lachnospiraceae</taxon>
        <taxon>Mediterraneibacter</taxon>
    </lineage>
</organism>
<evidence type="ECO:0000313" key="42">
    <source>
        <dbReference type="Proteomes" id="UP000285697"/>
    </source>
</evidence>
<dbReference type="EMBL" id="JAAIRM010000038">
    <property type="protein sequence ID" value="NSI20656.1"/>
    <property type="molecule type" value="Genomic_DNA"/>
</dbReference>
<reference evidence="20" key="6">
    <citation type="submission" date="2022-11" db="EMBL/GenBank/DDBJ databases">
        <title>Temperate bacteriophages infecting mucin-degrading bacterium Ruminococcus gnavus from the human gut.</title>
        <authorList>
            <person name="Buttimer C."/>
        </authorList>
    </citation>
    <scope>NUCLEOTIDE SEQUENCE</scope>
    <source>
        <strain evidence="20">CCUG 49994</strain>
        <strain evidence="21">CCUG 52279</strain>
    </source>
</reference>
<evidence type="ECO:0000256" key="12">
    <source>
        <dbReference type="ARBA" id="ARBA00034000"/>
    </source>
</evidence>
<evidence type="ECO:0000313" key="21">
    <source>
        <dbReference type="EMBL" id="MCZ0690428.1"/>
    </source>
</evidence>
<dbReference type="Proteomes" id="UP000283992">
    <property type="component" value="Unassembled WGS sequence"/>
</dbReference>
<evidence type="ECO:0000313" key="33">
    <source>
        <dbReference type="EMBL" id="RHG84816.1"/>
    </source>
</evidence>
<evidence type="ECO:0000256" key="10">
    <source>
        <dbReference type="ARBA" id="ARBA00022984"/>
    </source>
</evidence>
<comment type="catalytic activity">
    <reaction evidence="12">
        <text>Preferential cleavage: (Ac)2-L-Lys-D-Ala-|-D-Ala. Also transpeptidation of peptidyl-alanyl moieties that are N-acyl substituents of D-alanine.</text>
        <dbReference type="EC" id="3.4.16.4"/>
    </reaction>
</comment>
<dbReference type="Proteomes" id="UP000286137">
    <property type="component" value="Unassembled WGS sequence"/>
</dbReference>
<dbReference type="EMBL" id="QRTJ01000014">
    <property type="protein sequence ID" value="RGQ67654.1"/>
    <property type="molecule type" value="Genomic_DNA"/>
</dbReference>
<dbReference type="EMBL" id="JAJBNC010000018">
    <property type="protein sequence ID" value="MCB5494434.1"/>
    <property type="molecule type" value="Genomic_DNA"/>
</dbReference>
<feature type="active site" description="Proton acceptor" evidence="13">
    <location>
        <position position="86"/>
    </location>
</feature>
<evidence type="ECO:0000313" key="25">
    <source>
        <dbReference type="EMBL" id="NSI20656.1"/>
    </source>
</evidence>
<evidence type="ECO:0000313" key="38">
    <source>
        <dbReference type="Proteomes" id="UP000283981"/>
    </source>
</evidence>
<dbReference type="GO" id="GO:0071555">
    <property type="term" value="P:cell wall organization"/>
    <property type="evidence" value="ECO:0007669"/>
    <property type="project" value="UniProtKB-KW"/>
</dbReference>
<dbReference type="Proteomes" id="UP000284472">
    <property type="component" value="Unassembled WGS sequence"/>
</dbReference>
<evidence type="ECO:0000313" key="22">
    <source>
        <dbReference type="EMBL" id="MDB8686118.1"/>
    </source>
</evidence>
<dbReference type="EMBL" id="JAAIRV010000030">
    <property type="protein sequence ID" value="NSI59347.1"/>
    <property type="molecule type" value="Genomic_DNA"/>
</dbReference>
<keyword evidence="8" id="KW-0378">Hydrolase</keyword>
<evidence type="ECO:0000313" key="36">
    <source>
        <dbReference type="Proteomes" id="UP000235093"/>
    </source>
</evidence>
<dbReference type="Proteomes" id="UP000260808">
    <property type="component" value="Unassembled WGS sequence"/>
</dbReference>
<dbReference type="EMBL" id="QSSX01000006">
    <property type="protein sequence ID" value="RGM24625.1"/>
    <property type="molecule type" value="Genomic_DNA"/>
</dbReference>
<feature type="active site" evidence="13">
    <location>
        <position position="138"/>
    </location>
</feature>
<reference evidence="28 36" key="1">
    <citation type="journal article" date="2017" name="Genome Med.">
        <title>A novel Ruminococcus gnavus clade enriched in inflammatory bowel disease patients.</title>
        <authorList>
            <person name="Hall A.B."/>
            <person name="Yassour M."/>
            <person name="Sauk J."/>
            <person name="Garner A."/>
            <person name="Jiang X."/>
            <person name="Arthur T."/>
            <person name="Lagoudas G.K."/>
            <person name="Vatanen T."/>
            <person name="Fornelos N."/>
            <person name="Wilson R."/>
            <person name="Bertha M."/>
            <person name="Cohen M."/>
            <person name="Garber J."/>
            <person name="Khalili H."/>
            <person name="Gevers D."/>
            <person name="Ananthakrishnan A.N."/>
            <person name="Kugathasan S."/>
            <person name="Lander E.S."/>
            <person name="Blainey P."/>
            <person name="Vlamakis H."/>
            <person name="Xavier R.J."/>
            <person name="Huttenhower C."/>
        </authorList>
    </citation>
    <scope>NUCLEOTIDE SEQUENCE [LARGE SCALE GENOMIC DNA]</scope>
    <source>
        <strain evidence="28 36">RJX1125</strain>
    </source>
</reference>
<dbReference type="GO" id="GO:0008360">
    <property type="term" value="P:regulation of cell shape"/>
    <property type="evidence" value="ECO:0007669"/>
    <property type="project" value="UniProtKB-KW"/>
</dbReference>
<keyword evidence="7" id="KW-0732">Signal</keyword>
<dbReference type="EMBL" id="JAPRBD010000014">
    <property type="protein sequence ID" value="MCZ0690428.1"/>
    <property type="molecule type" value="Genomic_DNA"/>
</dbReference>
<dbReference type="PRINTS" id="PR00725">
    <property type="entry name" value="DADACBPTASE1"/>
</dbReference>
<dbReference type="SUPFAM" id="SSF69189">
    <property type="entry name" value="Penicillin-binding protein associated domain"/>
    <property type="match status" value="1"/>
</dbReference>
<evidence type="ECO:0000313" key="28">
    <source>
        <dbReference type="EMBL" id="PLT75521.1"/>
    </source>
</evidence>
<dbReference type="Pfam" id="PF00768">
    <property type="entry name" value="Peptidase_S11"/>
    <property type="match status" value="1"/>
</dbReference>
<dbReference type="Proteomes" id="UP000285697">
    <property type="component" value="Unassembled WGS sequence"/>
</dbReference>
<dbReference type="GeneID" id="57432723"/>
<dbReference type="Gene3D" id="2.60.410.10">
    <property type="entry name" value="D-Ala-D-Ala carboxypeptidase, C-terminal domain"/>
    <property type="match status" value="1"/>
</dbReference>
<dbReference type="EMBL" id="NIHT01000010">
    <property type="protein sequence ID" value="PLT75521.1"/>
    <property type="molecule type" value="Genomic_DNA"/>
</dbReference>
<evidence type="ECO:0000256" key="2">
    <source>
        <dbReference type="ARBA" id="ARBA00004752"/>
    </source>
</evidence>
<name>A0A2N5PEP1_MEDGN</name>
<reference evidence="25" key="3">
    <citation type="journal article" date="2020" name="Cell Host Microbe">
        <title>Functional and Genomic Variation between Human-Derived Isolates of Lachnospiraceae Reveals Inter- and Intra-Species Diversity.</title>
        <authorList>
            <person name="Sorbara M.T."/>
            <person name="Littmann E.R."/>
            <person name="Fontana E."/>
            <person name="Moody T.U."/>
            <person name="Kohout C.E."/>
            <person name="Gjonbalaj M."/>
            <person name="Eaton V."/>
            <person name="Seok R."/>
            <person name="Leiner I.M."/>
            <person name="Pamer E.G."/>
        </authorList>
    </citation>
    <scope>NUCLEOTIDE SEQUENCE</scope>
    <source>
        <strain evidence="27">MSK.11.9</strain>
        <strain evidence="26">MSK.15.32</strain>
        <strain evidence="25">MSK.22.53</strain>
    </source>
</reference>
<feature type="binding site" evidence="14">
    <location>
        <position position="253"/>
    </location>
    <ligand>
        <name>substrate</name>
    </ligand>
</feature>
<dbReference type="EMBL" id="JAJBOM010000013">
    <property type="protein sequence ID" value="MCB5619500.1"/>
    <property type="molecule type" value="Genomic_DNA"/>
</dbReference>
<keyword evidence="6" id="KW-0645">Protease</keyword>
<evidence type="ECO:0000256" key="4">
    <source>
        <dbReference type="ARBA" id="ARBA00012448"/>
    </source>
</evidence>
<dbReference type="Proteomes" id="UP001076974">
    <property type="component" value="Unassembled WGS sequence"/>
</dbReference>
<dbReference type="EMBL" id="JAQMLA010000011">
    <property type="protein sequence ID" value="MDB8686118.1"/>
    <property type="molecule type" value="Genomic_DNA"/>
</dbReference>
<dbReference type="UniPathway" id="UPA00219"/>
<feature type="active site" description="Acyl-ester intermediate" evidence="13">
    <location>
        <position position="83"/>
    </location>
</feature>
<dbReference type="EMBL" id="JAPZEG010000010">
    <property type="protein sequence ID" value="MDE1203800.1"/>
    <property type="molecule type" value="Genomic_DNA"/>
</dbReference>
<evidence type="ECO:0000256" key="13">
    <source>
        <dbReference type="PIRSR" id="PIRSR618044-1"/>
    </source>
</evidence>
<dbReference type="EMBL" id="QRLN01000001">
    <property type="protein sequence ID" value="RHJ16117.1"/>
    <property type="molecule type" value="Genomic_DNA"/>
</dbReference>
<keyword evidence="11" id="KW-0961">Cell wall biogenesis/degradation</keyword>
<evidence type="ECO:0000313" key="27">
    <source>
        <dbReference type="EMBL" id="NSI66174.1"/>
    </source>
</evidence>
<comment type="similarity">
    <text evidence="3 15">Belongs to the peptidase S11 family.</text>
</comment>
<dbReference type="EMBL" id="QRIA01000002">
    <property type="protein sequence ID" value="RHG21753.1"/>
    <property type="molecule type" value="Genomic_DNA"/>
</dbReference>
<reference evidence="22" key="8">
    <citation type="submission" date="2023-01" db="EMBL/GenBank/DDBJ databases">
        <title>Human gut microbiome strain richness.</title>
        <authorList>
            <person name="Chen-Liaw A."/>
        </authorList>
    </citation>
    <scope>NUCLEOTIDE SEQUENCE</scope>
    <source>
        <strain evidence="23">1001217st1_A9_1001217B_191108</strain>
        <strain evidence="22">RTP21484st1_H11_RTP21484_190118</strain>
    </source>
</reference>
<dbReference type="GO" id="GO:0009252">
    <property type="term" value="P:peptidoglycan biosynthetic process"/>
    <property type="evidence" value="ECO:0007669"/>
    <property type="project" value="UniProtKB-UniPathway"/>
</dbReference>
<reference evidence="37 38" key="2">
    <citation type="submission" date="2018-08" db="EMBL/GenBank/DDBJ databases">
        <title>A genome reference for cultivated species of the human gut microbiota.</title>
        <authorList>
            <person name="Zou Y."/>
            <person name="Xue W."/>
            <person name="Luo G."/>
        </authorList>
    </citation>
    <scope>NUCLEOTIDE SEQUENCE [LARGE SCALE GENOMIC DNA]</scope>
    <source>
        <strain evidence="30 43">AF27-4BH</strain>
        <strain evidence="35 41">AF33-12</strain>
        <strain evidence="34 39">AM12-54</strain>
        <strain evidence="33 38">AM21-18</strain>
        <strain evidence="32 42">AM22-7AC</strain>
        <strain evidence="31 40">AM32-6</strain>
        <strain evidence="29 37">TF01-20-2</strain>
    </source>
</reference>
<evidence type="ECO:0000313" key="29">
    <source>
        <dbReference type="EMBL" id="RGM24625.1"/>
    </source>
</evidence>
<dbReference type="InterPro" id="IPR001967">
    <property type="entry name" value="Peptidase_S11_N"/>
</dbReference>
<evidence type="ECO:0000313" key="37">
    <source>
        <dbReference type="Proteomes" id="UP000260808"/>
    </source>
</evidence>
<dbReference type="Proteomes" id="UP001297422">
    <property type="component" value="Unassembled WGS sequence"/>
</dbReference>
<comment type="caution">
    <text evidence="35">The sequence shown here is derived from an EMBL/GenBank/DDBJ whole genome shotgun (WGS) entry which is preliminary data.</text>
</comment>
<evidence type="ECO:0000313" key="19">
    <source>
        <dbReference type="EMBL" id="MCB5619500.1"/>
    </source>
</evidence>
<dbReference type="Proteomes" id="UP000285610">
    <property type="component" value="Unassembled WGS sequence"/>
</dbReference>
<dbReference type="EMBL" id="JAQMLR010000022">
    <property type="protein sequence ID" value="MDB8740188.1"/>
    <property type="molecule type" value="Genomic_DNA"/>
</dbReference>
<comment type="function">
    <text evidence="1">Removes C-terminal D-alanyl residues from sugar-peptide cell wall precursors.</text>
</comment>
<evidence type="ECO:0000313" key="34">
    <source>
        <dbReference type="EMBL" id="RHJ16117.1"/>
    </source>
</evidence>
<comment type="pathway">
    <text evidence="2">Cell wall biogenesis; peptidoglycan biosynthesis.</text>
</comment>
<dbReference type="EMBL" id="QRIS01000011">
    <property type="protein sequence ID" value="RHG84816.1"/>
    <property type="molecule type" value="Genomic_DNA"/>
</dbReference>
<reference evidence="24" key="7">
    <citation type="submission" date="2022-12" db="EMBL/GenBank/DDBJ databases">
        <title>Genome of R. gnavus strain RSHDN_120.</title>
        <authorList>
            <person name="Abdugheni R."/>
        </authorList>
    </citation>
    <scope>NUCLEOTIDE SEQUENCE</scope>
    <source>
        <strain evidence="24">RSHDN_120</strain>
    </source>
</reference>
<dbReference type="InterPro" id="IPR012907">
    <property type="entry name" value="Peptidase_S11_C"/>
</dbReference>
<dbReference type="Proteomes" id="UP001297370">
    <property type="component" value="Unassembled WGS sequence"/>
</dbReference>
<evidence type="ECO:0000256" key="6">
    <source>
        <dbReference type="ARBA" id="ARBA00022670"/>
    </source>
</evidence>
<keyword evidence="10" id="KW-0573">Peptidoglycan synthesis</keyword>
<feature type="domain" description="Peptidase S11 D-alanyl-D-alanine carboxypeptidase A N-terminal" evidence="16">
    <location>
        <begin position="51"/>
        <end position="278"/>
    </location>
</feature>
<dbReference type="GO" id="GO:0006508">
    <property type="term" value="P:proteolysis"/>
    <property type="evidence" value="ECO:0007669"/>
    <property type="project" value="UniProtKB-KW"/>
</dbReference>
<evidence type="ECO:0000313" key="23">
    <source>
        <dbReference type="EMBL" id="MDB8740188.1"/>
    </source>
</evidence>
<dbReference type="AlphaFoldDB" id="A0A2N5PEP1"/>
<evidence type="ECO:0000259" key="17">
    <source>
        <dbReference type="Pfam" id="PF07943"/>
    </source>
</evidence>
<evidence type="ECO:0000313" key="41">
    <source>
        <dbReference type="Proteomes" id="UP000285610"/>
    </source>
</evidence>
<evidence type="ECO:0000256" key="5">
    <source>
        <dbReference type="ARBA" id="ARBA00022645"/>
    </source>
</evidence>
<proteinExistence type="inferred from homology"/>
<evidence type="ECO:0000313" key="24">
    <source>
        <dbReference type="EMBL" id="MDE1203800.1"/>
    </source>
</evidence>
<evidence type="ECO:0000256" key="3">
    <source>
        <dbReference type="ARBA" id="ARBA00007164"/>
    </source>
</evidence>
<evidence type="ECO:0000256" key="8">
    <source>
        <dbReference type="ARBA" id="ARBA00022801"/>
    </source>
</evidence>
<evidence type="ECO:0000256" key="14">
    <source>
        <dbReference type="PIRSR" id="PIRSR618044-2"/>
    </source>
</evidence>
<evidence type="ECO:0000256" key="15">
    <source>
        <dbReference type="RuleBase" id="RU004016"/>
    </source>
</evidence>
<dbReference type="Proteomes" id="UP001079535">
    <property type="component" value="Unassembled WGS sequence"/>
</dbReference>
<dbReference type="Proteomes" id="UP001149331">
    <property type="component" value="Unassembled WGS sequence"/>
</dbReference>
<evidence type="ECO:0000313" key="43">
    <source>
        <dbReference type="Proteomes" id="UP000286137"/>
    </source>
</evidence>
<dbReference type="PANTHER" id="PTHR21581">
    <property type="entry name" value="D-ALANYL-D-ALANINE CARBOXYPEPTIDASE"/>
    <property type="match status" value="1"/>
</dbReference>
<dbReference type="GO" id="GO:0009002">
    <property type="term" value="F:serine-type D-Ala-D-Ala carboxypeptidase activity"/>
    <property type="evidence" value="ECO:0007669"/>
    <property type="project" value="UniProtKB-EC"/>
</dbReference>
<dbReference type="InterPro" id="IPR018044">
    <property type="entry name" value="Peptidase_S11"/>
</dbReference>
<evidence type="ECO:0000256" key="11">
    <source>
        <dbReference type="ARBA" id="ARBA00023316"/>
    </source>
</evidence>
<dbReference type="InterPro" id="IPR012338">
    <property type="entry name" value="Beta-lactam/transpept-like"/>
</dbReference>
<accession>A0A2N5PEP1</accession>
<evidence type="ECO:0000313" key="26">
    <source>
        <dbReference type="EMBL" id="NSI59347.1"/>
    </source>
</evidence>
<dbReference type="EMBL" id="JAPRAY010000014">
    <property type="protein sequence ID" value="MCZ0668050.1"/>
    <property type="molecule type" value="Genomic_DNA"/>
</dbReference>
<evidence type="ECO:0000313" key="32">
    <source>
        <dbReference type="EMBL" id="RHG21753.1"/>
    </source>
</evidence>
<evidence type="ECO:0000313" key="31">
    <source>
        <dbReference type="EMBL" id="RHD07024.1"/>
    </source>
</evidence>
<keyword evidence="5 35" id="KW-0121">Carboxypeptidase</keyword>
<dbReference type="Proteomes" id="UP001296580">
    <property type="component" value="Unassembled WGS sequence"/>
</dbReference>
<evidence type="ECO:0000313" key="30">
    <source>
        <dbReference type="EMBL" id="RGQ67654.1"/>
    </source>
</evidence>
<dbReference type="EMBL" id="QSIR01000009">
    <property type="protein sequence ID" value="RHD07024.1"/>
    <property type="molecule type" value="Genomic_DNA"/>
</dbReference>
<dbReference type="Proteomes" id="UP001296643">
    <property type="component" value="Unassembled WGS sequence"/>
</dbReference>
<evidence type="ECO:0000313" key="40">
    <source>
        <dbReference type="Proteomes" id="UP000284472"/>
    </source>
</evidence>
<evidence type="ECO:0000256" key="1">
    <source>
        <dbReference type="ARBA" id="ARBA00003217"/>
    </source>
</evidence>
<dbReference type="Pfam" id="PF07943">
    <property type="entry name" value="PBP5_C"/>
    <property type="match status" value="1"/>
</dbReference>
<dbReference type="RefSeq" id="WP_004840352.1">
    <property type="nucleotide sequence ID" value="NZ_AP031446.1"/>
</dbReference>
<evidence type="ECO:0000313" key="18">
    <source>
        <dbReference type="EMBL" id="MCB5494434.1"/>
    </source>
</evidence>
<reference evidence="18" key="5">
    <citation type="submission" date="2021-10" db="EMBL/GenBank/DDBJ databases">
        <title>Collection of gut derived symbiotic bacterial strains cultured from healthy donors.</title>
        <authorList>
            <person name="Lin H."/>
            <person name="Littmann E."/>
            <person name="Claire K."/>
            <person name="Pamer E."/>
        </authorList>
    </citation>
    <scope>NUCLEOTIDE SEQUENCE</scope>
    <source>
        <strain evidence="19">MSK.23.18</strain>
        <strain evidence="18">MSK.23.4</strain>
    </source>
</reference>
<evidence type="ECO:0000256" key="9">
    <source>
        <dbReference type="ARBA" id="ARBA00022960"/>
    </source>
</evidence>
<reference evidence="25" key="4">
    <citation type="submission" date="2020-02" db="EMBL/GenBank/DDBJ databases">
        <authorList>
            <person name="Littmann E."/>
            <person name="Sorbara M."/>
        </authorList>
    </citation>
    <scope>NUCLEOTIDE SEQUENCE</scope>
    <source>
        <strain evidence="27">MSK.11.9</strain>
        <strain evidence="26">MSK.15.32</strain>
        <strain evidence="25">MSK.22.53</strain>
    </source>
</reference>
<sequence length="423" mass="47440">MHEKRRERGRTYRVGLILGFCLLIAVNGLFPVSCVYAEEEQTKIAYGENTPGQLYARSAVLMDADSGRILFAKNAETERPMASTTKIMTCILALERADPDESVSVSANAAAQPRVRLGTVEGQKFKLKDLLYSLMLESHNDTAVMLAEHLAGSVEQFADEMNQKARELGLSHTHFVTPNGLDGADDGGSHRTTAEELARIMRYCVMESPKRKEFLEITGVSSYQFSDLEQTQTYSCINHNAFLTMMEGAVSGKTGFTGEAGYCYVGALKREKRTFIVALLACGWPNNRSYKWEDTKKLMEYGLEHFEYQSMKGAGQKFKIRVTDGIPDSNQKEAYTYAEALSEQSNLSFLLADWESVQVRRNIPAVLPAPVREGTEVGTIEYRVNGETLARLPVVIQRSVGKIDFSWCWKKIAAKYFLKEKIY</sequence>
<dbReference type="Proteomes" id="UP001296581">
    <property type="component" value="Unassembled WGS sequence"/>
</dbReference>
<dbReference type="Proteomes" id="UP001211731">
    <property type="component" value="Unassembled WGS sequence"/>
</dbReference>
<dbReference type="Proteomes" id="UP000283981">
    <property type="component" value="Unassembled WGS sequence"/>
</dbReference>
<evidence type="ECO:0000256" key="7">
    <source>
        <dbReference type="ARBA" id="ARBA00022729"/>
    </source>
</evidence>
<feature type="domain" description="Peptidase S11 D-Ala-D-Ala carboxypeptidase A C-terminal" evidence="17">
    <location>
        <begin position="354"/>
        <end position="401"/>
    </location>
</feature>
<evidence type="ECO:0000313" key="35">
    <source>
        <dbReference type="EMBL" id="RHM78804.1"/>
    </source>
</evidence>
<dbReference type="SUPFAM" id="SSF56601">
    <property type="entry name" value="beta-lactamase/transpeptidase-like"/>
    <property type="match status" value="1"/>
</dbReference>
<dbReference type="EMBL" id="QRQE01000010">
    <property type="protein sequence ID" value="RHM78804.1"/>
    <property type="molecule type" value="Genomic_DNA"/>
</dbReference>
<evidence type="ECO:0000313" key="20">
    <source>
        <dbReference type="EMBL" id="MCZ0668050.1"/>
    </source>
</evidence>
<evidence type="ECO:0000313" key="39">
    <source>
        <dbReference type="Proteomes" id="UP000283992"/>
    </source>
</evidence>
<dbReference type="Gene3D" id="3.40.710.10">
    <property type="entry name" value="DD-peptidase/beta-lactamase superfamily"/>
    <property type="match status" value="1"/>
</dbReference>
<dbReference type="PANTHER" id="PTHR21581:SF33">
    <property type="entry name" value="D-ALANYL-D-ALANINE CARBOXYPEPTIDASE DACB"/>
    <property type="match status" value="1"/>
</dbReference>
<dbReference type="InterPro" id="IPR015956">
    <property type="entry name" value="Peniciliin-bd_prot_C_sf"/>
</dbReference>
<dbReference type="Proteomes" id="UP000235093">
    <property type="component" value="Unassembled WGS sequence"/>
</dbReference>
<dbReference type="EC" id="3.4.16.4" evidence="4"/>
<gene>
    <name evidence="28" type="ORF">CDL23_07440</name>
    <name evidence="34" type="ORF">DW142_00405</name>
    <name evidence="33" type="ORF">DW243_08225</name>
    <name evidence="32" type="ORF">DW270_01795</name>
    <name evidence="31" type="ORF">DW812_07900</name>
    <name evidence="30" type="ORF">DWY88_08655</name>
    <name evidence="35" type="ORF">DWZ50_05545</name>
    <name evidence="29" type="ORF">DXC31_04030</name>
    <name evidence="25" type="ORF">G4958_15205</name>
    <name evidence="27" type="ORF">G4981_12950</name>
    <name evidence="26" type="ORF">G4993_13195</name>
    <name evidence="19" type="ORF">LIQ08_10105</name>
    <name evidence="18" type="ORF">LIQ10_11905</name>
    <name evidence="24" type="ORF">O4N78_09510</name>
    <name evidence="21" type="ORF">OZZ16_11005</name>
    <name evidence="20" type="ORF">OZZ17_10920</name>
    <name evidence="23" type="ORF">PNU63_15640</name>
    <name evidence="22" type="ORF">PNW85_05440</name>
</gene>
<evidence type="ECO:0000259" key="16">
    <source>
        <dbReference type="Pfam" id="PF00768"/>
    </source>
</evidence>
<protein>
    <recommendedName>
        <fullName evidence="4">serine-type D-Ala-D-Ala carboxypeptidase</fullName>
        <ecNumber evidence="4">3.4.16.4</ecNumber>
    </recommendedName>
</protein>
<dbReference type="EMBL" id="JAAIRY010000026">
    <property type="protein sequence ID" value="NSI66174.1"/>
    <property type="molecule type" value="Genomic_DNA"/>
</dbReference>
<keyword evidence="9" id="KW-0133">Cell shape</keyword>
<dbReference type="InterPro" id="IPR037167">
    <property type="entry name" value="Peptidase_S11_C_sf"/>
</dbReference>